<accession>A0ABV8SV74</accession>
<evidence type="ECO:0000259" key="1">
    <source>
        <dbReference type="Pfam" id="PF14339"/>
    </source>
</evidence>
<evidence type="ECO:0000313" key="3">
    <source>
        <dbReference type="Proteomes" id="UP001595904"/>
    </source>
</evidence>
<comment type="caution">
    <text evidence="2">The sequence shown here is derived from an EMBL/GenBank/DDBJ whole genome shotgun (WGS) entry which is preliminary data.</text>
</comment>
<proteinExistence type="predicted"/>
<gene>
    <name evidence="2" type="ORF">ACFPN2_20240</name>
</gene>
<dbReference type="Proteomes" id="UP001595904">
    <property type="component" value="Unassembled WGS sequence"/>
</dbReference>
<dbReference type="Pfam" id="PF14339">
    <property type="entry name" value="DUF4394"/>
    <property type="match status" value="1"/>
</dbReference>
<dbReference type="InterPro" id="IPR025507">
    <property type="entry name" value="DUF4394"/>
</dbReference>
<feature type="domain" description="DUF4394" evidence="1">
    <location>
        <begin position="62"/>
        <end position="268"/>
    </location>
</feature>
<protein>
    <submittedName>
        <fullName evidence="2">DUF4394 domain-containing protein</fullName>
    </submittedName>
</protein>
<dbReference type="RefSeq" id="WP_380599789.1">
    <property type="nucleotide sequence ID" value="NZ_JBHSDU010000003.1"/>
</dbReference>
<dbReference type="EMBL" id="JBHSDU010000003">
    <property type="protein sequence ID" value="MFC4311441.1"/>
    <property type="molecule type" value="Genomic_DNA"/>
</dbReference>
<sequence length="312" mass="32496">MATSLLGVTIVSAQTTTAVATSGIAKGVTLPNSRLYALTSDNSLYILKPGATSYVRGGRVDVSDGGNLIGIDFRPADGLLYGLTDRGGLYTIDLSTRYFGASTKVSQVSPRFTGGFGALVDFNPVLNALRIAGSNDQNIAVVNGANGGNLNTTAVQTKFTYAQGDVNFGKDPELVGGAYNNNFNGATATLFYMVDHDLDTLVTISNKNATGSSNTGSGLLQTIGSFVDEYGNALNMSPTTDFDIYTDSAGNNFLVGQTTRLLFSIDLSQIDPNLPLGRTQKVVVKRGQPAALPGSSAPLTGGVFDIAIVPRP</sequence>
<reference evidence="3" key="1">
    <citation type="journal article" date="2019" name="Int. J. Syst. Evol. Microbiol.">
        <title>The Global Catalogue of Microorganisms (GCM) 10K type strain sequencing project: providing services to taxonomists for standard genome sequencing and annotation.</title>
        <authorList>
            <consortium name="The Broad Institute Genomics Platform"/>
            <consortium name="The Broad Institute Genome Sequencing Center for Infectious Disease"/>
            <person name="Wu L."/>
            <person name="Ma J."/>
        </authorList>
    </citation>
    <scope>NUCLEOTIDE SEQUENCE [LARGE SCALE GENOMIC DNA]</scope>
    <source>
        <strain evidence="3">CGMCC 1.10759</strain>
    </source>
</reference>
<evidence type="ECO:0000313" key="2">
    <source>
        <dbReference type="EMBL" id="MFC4311441.1"/>
    </source>
</evidence>
<dbReference type="SUPFAM" id="SSF75011">
    <property type="entry name" value="3-carboxy-cis,cis-mucoante lactonizing enzyme"/>
    <property type="match status" value="1"/>
</dbReference>
<name>A0ABV8SV74_9GAMM</name>
<keyword evidence="3" id="KW-1185">Reference proteome</keyword>
<organism evidence="2 3">
    <name type="scientific">Steroidobacter flavus</name>
    <dbReference type="NCBI Taxonomy" id="1842136"/>
    <lineage>
        <taxon>Bacteria</taxon>
        <taxon>Pseudomonadati</taxon>
        <taxon>Pseudomonadota</taxon>
        <taxon>Gammaproteobacteria</taxon>
        <taxon>Steroidobacterales</taxon>
        <taxon>Steroidobacteraceae</taxon>
        <taxon>Steroidobacter</taxon>
    </lineage>
</organism>